<comment type="similarity">
    <text evidence="1">Belongs to the methyltransferase superfamily.</text>
</comment>
<dbReference type="Proteomes" id="UP000635565">
    <property type="component" value="Unassembled WGS sequence"/>
</dbReference>
<evidence type="ECO:0000313" key="5">
    <source>
        <dbReference type="EMBL" id="GHO83733.1"/>
    </source>
</evidence>
<protein>
    <submittedName>
        <fullName evidence="5">Methyltransferase YcgJ</fullName>
    </submittedName>
</protein>
<evidence type="ECO:0000259" key="4">
    <source>
        <dbReference type="Pfam" id="PF08241"/>
    </source>
</evidence>
<accession>A0ABQ3VEB9</accession>
<evidence type="ECO:0000256" key="2">
    <source>
        <dbReference type="ARBA" id="ARBA00022603"/>
    </source>
</evidence>
<keyword evidence="6" id="KW-1185">Reference proteome</keyword>
<dbReference type="EMBL" id="BNJJ01000004">
    <property type="protein sequence ID" value="GHO83733.1"/>
    <property type="molecule type" value="Genomic_DNA"/>
</dbReference>
<dbReference type="GO" id="GO:0008168">
    <property type="term" value="F:methyltransferase activity"/>
    <property type="evidence" value="ECO:0007669"/>
    <property type="project" value="UniProtKB-KW"/>
</dbReference>
<feature type="domain" description="Methyltransferase type 11" evidence="4">
    <location>
        <begin position="61"/>
        <end position="156"/>
    </location>
</feature>
<dbReference type="SUPFAM" id="SSF53335">
    <property type="entry name" value="S-adenosyl-L-methionine-dependent methyltransferases"/>
    <property type="match status" value="1"/>
</dbReference>
<dbReference type="PANTHER" id="PTHR44942">
    <property type="entry name" value="METHYLTRANSF_11 DOMAIN-CONTAINING PROTEIN"/>
    <property type="match status" value="1"/>
</dbReference>
<dbReference type="Pfam" id="PF08241">
    <property type="entry name" value="Methyltransf_11"/>
    <property type="match status" value="1"/>
</dbReference>
<evidence type="ECO:0000256" key="1">
    <source>
        <dbReference type="ARBA" id="ARBA00008361"/>
    </source>
</evidence>
<name>A0ABQ3VEB9_9CHLR</name>
<evidence type="ECO:0000256" key="3">
    <source>
        <dbReference type="ARBA" id="ARBA00022679"/>
    </source>
</evidence>
<dbReference type="InterPro" id="IPR013216">
    <property type="entry name" value="Methyltransf_11"/>
</dbReference>
<sequence>MTQHSTHGDVLQPEEHEKNQLIQQRFGVVAKDYVSSAVHAQGPDLPWLVEAAALTGTEVVVDLATGAGHAAYALAPFAREVIAIDFTVPMLEASAKRAQELHITNIRFVEGDAHSLPLADQSVDVLACRLAAHHFTDIAQAVREWARVLKPGGKLLLIDSIGAEDPALEKFVNQIEVLRDPSHVRNHSISEWLELLKAAGIAARHERTWGIHMDVPTWTQRQRTPAQNVERILQLFSTATAEARAHLNIEQANDGIYTFDLPAALITGTRA</sequence>
<dbReference type="RefSeq" id="WP_201361392.1">
    <property type="nucleotide sequence ID" value="NZ_BNJJ01000004.1"/>
</dbReference>
<comment type="caution">
    <text evidence="5">The sequence shown here is derived from an EMBL/GenBank/DDBJ whole genome shotgun (WGS) entry which is preliminary data.</text>
</comment>
<dbReference type="Gene3D" id="3.40.50.150">
    <property type="entry name" value="Vaccinia Virus protein VP39"/>
    <property type="match status" value="1"/>
</dbReference>
<gene>
    <name evidence="5" type="primary">ycgJ</name>
    <name evidence="5" type="ORF">KSZ_17390</name>
</gene>
<keyword evidence="3" id="KW-0808">Transferase</keyword>
<reference evidence="5 6" key="1">
    <citation type="journal article" date="2021" name="Int. J. Syst. Evol. Microbiol.">
        <title>Reticulibacter mediterranei gen. nov., sp. nov., within the new family Reticulibacteraceae fam. nov., and Ktedonospora formicarum gen. nov., sp. nov., Ktedonobacter robiniae sp. nov., Dictyobacter formicarum sp. nov. and Dictyobacter arantiisoli sp. nov., belonging to the class Ktedonobacteria.</title>
        <authorList>
            <person name="Yabe S."/>
            <person name="Zheng Y."/>
            <person name="Wang C.M."/>
            <person name="Sakai Y."/>
            <person name="Abe K."/>
            <person name="Yokota A."/>
            <person name="Donadio S."/>
            <person name="Cavaletti L."/>
            <person name="Monciardini P."/>
        </authorList>
    </citation>
    <scope>NUCLEOTIDE SEQUENCE [LARGE SCALE GENOMIC DNA]</scope>
    <source>
        <strain evidence="5 6">SOSP1-9</strain>
    </source>
</reference>
<dbReference type="CDD" id="cd02440">
    <property type="entry name" value="AdoMet_MTases"/>
    <property type="match status" value="1"/>
</dbReference>
<dbReference type="GO" id="GO:0032259">
    <property type="term" value="P:methylation"/>
    <property type="evidence" value="ECO:0007669"/>
    <property type="project" value="UniProtKB-KW"/>
</dbReference>
<keyword evidence="2 5" id="KW-0489">Methyltransferase</keyword>
<dbReference type="InterPro" id="IPR051052">
    <property type="entry name" value="Diverse_substrate_MTase"/>
</dbReference>
<proteinExistence type="inferred from homology"/>
<organism evidence="5 6">
    <name type="scientific">Dictyobacter formicarum</name>
    <dbReference type="NCBI Taxonomy" id="2778368"/>
    <lineage>
        <taxon>Bacteria</taxon>
        <taxon>Bacillati</taxon>
        <taxon>Chloroflexota</taxon>
        <taxon>Ktedonobacteria</taxon>
        <taxon>Ktedonobacterales</taxon>
        <taxon>Dictyobacteraceae</taxon>
        <taxon>Dictyobacter</taxon>
    </lineage>
</organism>
<dbReference type="InterPro" id="IPR029063">
    <property type="entry name" value="SAM-dependent_MTases_sf"/>
</dbReference>
<dbReference type="PANTHER" id="PTHR44942:SF4">
    <property type="entry name" value="METHYLTRANSFERASE TYPE 11 DOMAIN-CONTAINING PROTEIN"/>
    <property type="match status" value="1"/>
</dbReference>
<evidence type="ECO:0000313" key="6">
    <source>
        <dbReference type="Proteomes" id="UP000635565"/>
    </source>
</evidence>